<gene>
    <name evidence="1" type="ORF">QFC20_006368</name>
</gene>
<evidence type="ECO:0000313" key="1">
    <source>
        <dbReference type="EMBL" id="KAJ9096652.1"/>
    </source>
</evidence>
<comment type="caution">
    <text evidence="1">The sequence shown here is derived from an EMBL/GenBank/DDBJ whole genome shotgun (WGS) entry which is preliminary data.</text>
</comment>
<proteinExistence type="predicted"/>
<dbReference type="EMBL" id="JASBWS010000110">
    <property type="protein sequence ID" value="KAJ9096652.1"/>
    <property type="molecule type" value="Genomic_DNA"/>
</dbReference>
<sequence>MDGMAAPLMEMEQEVLSVSIGPAYSDTSGSSAARRQSSTPALVNRIPPPRNEEEWVDFIDNYIRYGFVTQSQLFLPPDAESEDLQGTQDLTPSFWDRTPIPEIPDSTQTEQTTPEAMEIWTPTSDYFSAAQLAQPDIPQRPSFLNVESDETKGSHPMSTTCSTGSLSGSFDRESRESRRAEAHRVKLFYEQNGFMCAPAQLPKDTKKRLRAIRRLGFDKKDGTSIRRHTLDRYTRLLTSMLKAKMSTVTILGVDSQLFPSEVGLGIETLGTDLGFCTHTSLSTEKPLVVENADQDWRFSKHPMVQSGAIKSYCGAPLRQGKNSAVIGTLCVIDDKPRPDFLTDAEVIVKELAACVSNELELLAKAEEQRLSQHMHDVALRFSQQWLQNSSSNTRIISKRKSKGRDRKGRKQVDIAMVTDDTEKDGEISVFDEACRVVSQTIGAACTLVDTSAFHISYPETEALSAPPLEEGMHRPRAPDRGDTWKEELAKSTLQGGINATLPVVDEVSESGTAENPPIGYTQPKVYHLPKRHSLAVGCLPREAVLRRSGVLGCSLSQPSMPENLPEVLTEVISYNLKTRKIWFEAGGEESEEDFMKPLMGEHSAALVLPVFDYRGQVPFVFIACSSDDIFAFDSAALSFVESMCSTVLASALRNQLTVIDEAQRSFAAMANHELKTPLHQILMCANDLRETLEIGVDENKIPSVAEKEEMFKLCDIILAGAEKTQTVLNAVVEYHTDLGNSAEKRFLAQMTSSEAGEEMEDILAEALHDAVEQEKLKKAALGQDLSLVETIVEIVPRATGWTIARDCRAIKRILENILVNAYHATEEGYILVTCEDISQEGEVTSGYDATTPTVRIRVKDTGKGMSKGYCESGEIFEPFSKADKFSSGAGLGVTLAKRTIDQLGGTIQYESLPDKGTLVTIEVPLQIHPQRQNDNSALFGPNPTVAQCALIGFEDTSRFGIRVAGEFLKRKLQRRNAVVCSVENANTVIVEEGALNDEVVRRLQELNNIHDIDTIVLGSATSKRRWRSNPLWLDQDRAVPVRWLFRPLNPVLMRQILNKGHSSVSGDFERRRSSTWTTYPTRASLASALSHSGRSASSVTGESITSEDSTTVQTAKRVVEDDIVVYPGLSIPQVTAEHLGNDLKFVRKCLPASELKVLIVEDNAINRQVLARMIKKLGHPSEEAEDGLVGVAKYKSFRPHLVLMDVDMPRADGLMASTMIRTFEAKQKLPKAVIVVVTAIKDEAAMARGKNECQIDDWLVKPLGIKILTEKIRQLYDIQK</sequence>
<protein>
    <submittedName>
        <fullName evidence="1">Uncharacterized protein</fullName>
    </submittedName>
</protein>
<organism evidence="1 2">
    <name type="scientific">Naganishia adeliensis</name>
    <dbReference type="NCBI Taxonomy" id="92952"/>
    <lineage>
        <taxon>Eukaryota</taxon>
        <taxon>Fungi</taxon>
        <taxon>Dikarya</taxon>
        <taxon>Basidiomycota</taxon>
        <taxon>Agaricomycotina</taxon>
        <taxon>Tremellomycetes</taxon>
        <taxon>Filobasidiales</taxon>
        <taxon>Filobasidiaceae</taxon>
        <taxon>Naganishia</taxon>
    </lineage>
</organism>
<keyword evidence="2" id="KW-1185">Reference proteome</keyword>
<name>A0ACC2VBI8_9TREE</name>
<reference evidence="1" key="1">
    <citation type="submission" date="2023-04" db="EMBL/GenBank/DDBJ databases">
        <title>Draft Genome sequencing of Naganishia species isolated from polar environments using Oxford Nanopore Technology.</title>
        <authorList>
            <person name="Leo P."/>
            <person name="Venkateswaran K."/>
        </authorList>
    </citation>
    <scope>NUCLEOTIDE SEQUENCE</scope>
    <source>
        <strain evidence="1">MNA-CCFEE 5262</strain>
    </source>
</reference>
<accession>A0ACC2VBI8</accession>
<evidence type="ECO:0000313" key="2">
    <source>
        <dbReference type="Proteomes" id="UP001230649"/>
    </source>
</evidence>
<dbReference type="Proteomes" id="UP001230649">
    <property type="component" value="Unassembled WGS sequence"/>
</dbReference>